<accession>A0AAV0JYD0</accession>
<comment type="caution">
    <text evidence="11">The sequence shown here is derived from an EMBL/GenBank/DDBJ whole genome shotgun (WGS) entry which is preliminary data.</text>
</comment>
<keyword evidence="3" id="KW-0132">Cell division</keyword>
<feature type="region of interest" description="Disordered" evidence="9">
    <location>
        <begin position="93"/>
        <end position="123"/>
    </location>
</feature>
<evidence type="ECO:0000256" key="8">
    <source>
        <dbReference type="PROSITE-ProRule" id="PRU00221"/>
    </source>
</evidence>
<dbReference type="AlphaFoldDB" id="A0AAV0JYD0"/>
<dbReference type="SUPFAM" id="SSF50978">
    <property type="entry name" value="WD40 repeat-like"/>
    <property type="match status" value="1"/>
</dbReference>
<comment type="similarity">
    <text evidence="1">Belongs to the WD repeat CDC20/Fizzy family.</text>
</comment>
<dbReference type="Pfam" id="PF24807">
    <property type="entry name" value="WD40_CDC20-Fz"/>
    <property type="match status" value="1"/>
</dbReference>
<evidence type="ECO:0000256" key="3">
    <source>
        <dbReference type="ARBA" id="ARBA00022618"/>
    </source>
</evidence>
<keyword evidence="2 8" id="KW-0853">WD repeat</keyword>
<evidence type="ECO:0000256" key="1">
    <source>
        <dbReference type="ARBA" id="ARBA00006445"/>
    </source>
</evidence>
<feature type="region of interest" description="Disordered" evidence="9">
    <location>
        <begin position="1"/>
        <end position="22"/>
    </location>
</feature>
<dbReference type="EMBL" id="CAMGYJ010000005">
    <property type="protein sequence ID" value="CAI0414573.1"/>
    <property type="molecule type" value="Genomic_DNA"/>
</dbReference>
<feature type="repeat" description="WD" evidence="8">
    <location>
        <begin position="172"/>
        <end position="213"/>
    </location>
</feature>
<evidence type="ECO:0000256" key="7">
    <source>
        <dbReference type="ARBA" id="ARBA00023425"/>
    </source>
</evidence>
<dbReference type="InterPro" id="IPR056150">
    <property type="entry name" value="WD40_CDC20-Fz"/>
</dbReference>
<keyword evidence="12" id="KW-1185">Reference proteome</keyword>
<evidence type="ECO:0000313" key="11">
    <source>
        <dbReference type="EMBL" id="CAI0414573.1"/>
    </source>
</evidence>
<keyword evidence="4" id="KW-0677">Repeat</keyword>
<feature type="domain" description="CDC20/Fizzy WD40" evidence="10">
    <location>
        <begin position="126"/>
        <end position="423"/>
    </location>
</feature>
<dbReference type="Proteomes" id="UP001154282">
    <property type="component" value="Unassembled WGS sequence"/>
</dbReference>
<comment type="function">
    <text evidence="7">Component of the anaphase promoting complex/cyclosome (APC/C), a cell cycle-regulated E3 ubiquitin-protein ligase complex that controls progression through mitosis and the G1 phase of the cell cycle.</text>
</comment>
<dbReference type="InterPro" id="IPR015943">
    <property type="entry name" value="WD40/YVTN_repeat-like_dom_sf"/>
</dbReference>
<evidence type="ECO:0000259" key="10">
    <source>
        <dbReference type="Pfam" id="PF24807"/>
    </source>
</evidence>
<feature type="repeat" description="WD" evidence="8">
    <location>
        <begin position="256"/>
        <end position="297"/>
    </location>
</feature>
<organism evidence="11 12">
    <name type="scientific">Linum tenue</name>
    <dbReference type="NCBI Taxonomy" id="586396"/>
    <lineage>
        <taxon>Eukaryota</taxon>
        <taxon>Viridiplantae</taxon>
        <taxon>Streptophyta</taxon>
        <taxon>Embryophyta</taxon>
        <taxon>Tracheophyta</taxon>
        <taxon>Spermatophyta</taxon>
        <taxon>Magnoliopsida</taxon>
        <taxon>eudicotyledons</taxon>
        <taxon>Gunneridae</taxon>
        <taxon>Pentapetalae</taxon>
        <taxon>rosids</taxon>
        <taxon>fabids</taxon>
        <taxon>Malpighiales</taxon>
        <taxon>Linaceae</taxon>
        <taxon>Linum</taxon>
    </lineage>
</organism>
<keyword evidence="5" id="KW-0498">Mitosis</keyword>
<evidence type="ECO:0000256" key="2">
    <source>
        <dbReference type="ARBA" id="ARBA00022574"/>
    </source>
</evidence>
<name>A0AAV0JYD0_9ROSI</name>
<evidence type="ECO:0000256" key="5">
    <source>
        <dbReference type="ARBA" id="ARBA00022776"/>
    </source>
</evidence>
<dbReference type="GO" id="GO:0031145">
    <property type="term" value="P:anaphase-promoting complex-dependent catabolic process"/>
    <property type="evidence" value="ECO:0007669"/>
    <property type="project" value="TreeGrafter"/>
</dbReference>
<protein>
    <recommendedName>
        <fullName evidence="10">CDC20/Fizzy WD40 domain-containing protein</fullName>
    </recommendedName>
</protein>
<evidence type="ECO:0000256" key="6">
    <source>
        <dbReference type="ARBA" id="ARBA00023306"/>
    </source>
</evidence>
<evidence type="ECO:0000313" key="12">
    <source>
        <dbReference type="Proteomes" id="UP001154282"/>
    </source>
</evidence>
<evidence type="ECO:0000256" key="4">
    <source>
        <dbReference type="ARBA" id="ARBA00022737"/>
    </source>
</evidence>
<dbReference type="Gene3D" id="2.130.10.10">
    <property type="entry name" value="YVTN repeat-like/Quinoprotein amine dehydrogenase"/>
    <property type="match status" value="1"/>
</dbReference>
<sequence>MIYSNPNPRFPHQRRSSSEENLDRFIPNRSAMDMGYAHWMVTEGRKEKEPPFSRSPSSEAYRRLLAETLNLNRTRIFAFKNKPPVPVELIPRQHTSSSASSSSTYHQQPKPAKPRRRIRQTSERALDAPDIVDDFYLNLLDWGSSNVVAIALARSVYLWDASHGSTSELVTVDEEHGLVTSVNWAPDGRHLAIGLENSEVQLWDAASNKQLRTLKGGHRCRVGSLAWNNHILTTGGMDGLIMNNDVRIRDHIVGTYRGHSQEVCGLKWSASGQQLASGGNDNLIHIWDRRRSSMAAAHRWLHRMEEHTAAVRALAWCPFQANLLASGGGGGDMSIKFWNTITGACLNSANTYAQVCGLLWSKSERELLSSHGFTGNQLTLWKYPSMVKTAELRGHTSRVLFLAQSPDGCTVASAAGDETLRFWNVFGDPAEAAREKSAPKANSEPFSWVNRIR</sequence>
<feature type="repeat" description="WD" evidence="8">
    <location>
        <begin position="392"/>
        <end position="425"/>
    </location>
</feature>
<dbReference type="PROSITE" id="PS00678">
    <property type="entry name" value="WD_REPEATS_1"/>
    <property type="match status" value="1"/>
</dbReference>
<reference evidence="11" key="1">
    <citation type="submission" date="2022-08" db="EMBL/GenBank/DDBJ databases">
        <authorList>
            <person name="Gutierrez-Valencia J."/>
        </authorList>
    </citation>
    <scope>NUCLEOTIDE SEQUENCE</scope>
</reference>
<dbReference type="GO" id="GO:1905786">
    <property type="term" value="P:positive regulation of anaphase-promoting complex-dependent catabolic process"/>
    <property type="evidence" value="ECO:0007669"/>
    <property type="project" value="TreeGrafter"/>
</dbReference>
<dbReference type="PROSITE" id="PS50294">
    <property type="entry name" value="WD_REPEATS_REGION"/>
    <property type="match status" value="2"/>
</dbReference>
<gene>
    <name evidence="11" type="ORF">LITE_LOCUS16343</name>
</gene>
<dbReference type="InterPro" id="IPR036322">
    <property type="entry name" value="WD40_repeat_dom_sf"/>
</dbReference>
<evidence type="ECO:0000256" key="9">
    <source>
        <dbReference type="SAM" id="MobiDB-lite"/>
    </source>
</evidence>
<dbReference type="CDD" id="cd00200">
    <property type="entry name" value="WD40"/>
    <property type="match status" value="1"/>
</dbReference>
<dbReference type="SMART" id="SM00320">
    <property type="entry name" value="WD40"/>
    <property type="match status" value="5"/>
</dbReference>
<dbReference type="GO" id="GO:0005680">
    <property type="term" value="C:anaphase-promoting complex"/>
    <property type="evidence" value="ECO:0007669"/>
    <property type="project" value="TreeGrafter"/>
</dbReference>
<dbReference type="InterPro" id="IPR001680">
    <property type="entry name" value="WD40_rpt"/>
</dbReference>
<dbReference type="PANTHER" id="PTHR19918:SF8">
    <property type="entry name" value="FI02843P"/>
    <property type="match status" value="1"/>
</dbReference>
<keyword evidence="6" id="KW-0131">Cell cycle</keyword>
<dbReference type="PROSITE" id="PS50082">
    <property type="entry name" value="WD_REPEATS_2"/>
    <property type="match status" value="3"/>
</dbReference>
<dbReference type="InterPro" id="IPR019775">
    <property type="entry name" value="WD40_repeat_CS"/>
</dbReference>
<dbReference type="InterPro" id="IPR033010">
    <property type="entry name" value="Cdc20/Fizzy"/>
</dbReference>
<proteinExistence type="inferred from homology"/>
<dbReference type="GO" id="GO:1990757">
    <property type="term" value="F:ubiquitin ligase activator activity"/>
    <property type="evidence" value="ECO:0007669"/>
    <property type="project" value="TreeGrafter"/>
</dbReference>
<dbReference type="PANTHER" id="PTHR19918">
    <property type="entry name" value="CELL DIVISION CYCLE 20 CDC20 FIZZY -RELATED"/>
    <property type="match status" value="1"/>
</dbReference>
<dbReference type="GO" id="GO:0051301">
    <property type="term" value="P:cell division"/>
    <property type="evidence" value="ECO:0007669"/>
    <property type="project" value="UniProtKB-KW"/>
</dbReference>
<dbReference type="GO" id="GO:0010997">
    <property type="term" value="F:anaphase-promoting complex binding"/>
    <property type="evidence" value="ECO:0007669"/>
    <property type="project" value="InterPro"/>
</dbReference>